<name>A0A2V3PLP7_9BACT</name>
<accession>A0A2V3PLP7</accession>
<evidence type="ECO:0000313" key="1">
    <source>
        <dbReference type="EMBL" id="PXV62648.1"/>
    </source>
</evidence>
<dbReference type="EMBL" id="QICL01000018">
    <property type="protein sequence ID" value="PXV62648.1"/>
    <property type="molecule type" value="Genomic_DNA"/>
</dbReference>
<protein>
    <recommendedName>
        <fullName evidence="3">Surface antigen-like protein</fullName>
    </recommendedName>
</protein>
<dbReference type="RefSeq" id="WP_110311319.1">
    <property type="nucleotide sequence ID" value="NZ_QICL01000018.1"/>
</dbReference>
<dbReference type="Proteomes" id="UP000247973">
    <property type="component" value="Unassembled WGS sequence"/>
</dbReference>
<keyword evidence="2" id="KW-1185">Reference proteome</keyword>
<evidence type="ECO:0000313" key="2">
    <source>
        <dbReference type="Proteomes" id="UP000247973"/>
    </source>
</evidence>
<organism evidence="1 2">
    <name type="scientific">Dysgonomonas alginatilytica</name>
    <dbReference type="NCBI Taxonomy" id="1605892"/>
    <lineage>
        <taxon>Bacteria</taxon>
        <taxon>Pseudomonadati</taxon>
        <taxon>Bacteroidota</taxon>
        <taxon>Bacteroidia</taxon>
        <taxon>Bacteroidales</taxon>
        <taxon>Dysgonomonadaceae</taxon>
        <taxon>Dysgonomonas</taxon>
    </lineage>
</organism>
<proteinExistence type="predicted"/>
<gene>
    <name evidence="1" type="ORF">CLV62_11836</name>
</gene>
<reference evidence="1 2" key="1">
    <citation type="submission" date="2018-03" db="EMBL/GenBank/DDBJ databases">
        <title>Genomic Encyclopedia of Archaeal and Bacterial Type Strains, Phase II (KMG-II): from individual species to whole genera.</title>
        <authorList>
            <person name="Goeker M."/>
        </authorList>
    </citation>
    <scope>NUCLEOTIDE SEQUENCE [LARGE SCALE GENOMIC DNA]</scope>
    <source>
        <strain evidence="1 2">DSM 100214</strain>
    </source>
</reference>
<dbReference type="AlphaFoldDB" id="A0A2V3PLP7"/>
<dbReference type="OrthoDB" id="333971at2"/>
<comment type="caution">
    <text evidence="1">The sequence shown here is derived from an EMBL/GenBank/DDBJ whole genome shotgun (WGS) entry which is preliminary data.</text>
</comment>
<evidence type="ECO:0008006" key="3">
    <source>
        <dbReference type="Google" id="ProtNLM"/>
    </source>
</evidence>
<sequence>MRSIRKFGVVLFIYSLLYLNVSAMDASFALEEDTIPLYSGGVIKKSIYPQTAAKRAGLYNRIVGKHYRELYSTPITVKSTELYDLHGGLKFIGQLPRLHALFLEDKNAHLYMVRPLGGATTFMESDFFKNTYSKQEFQGTYVDKFIGDAYTITHPYAFMVANKLAEDVGVNSFDSEIYYIPKHTTTDTIADGTGIADRLISIYDLKTFTTHSKVIETTELLAKIQESKAFHVDQHEYIRERLLDILIGDWNKTRESWQWYEVPHGDSLVYMPLVADRSHAFTKVDGVLFKLMLDVFGLNSITNYDSNIKNLRKANGIAIPLDIALVARTGRDVWYQEAKYIKSLLTDAVIDNAFKELPEEIYVSPDTEIIKENLKNRRDVVEQIAQKYYDMLQETPVITGTHGDDLFVIDQKDRHTTNIRIYDRKSKLLLFNKKYDKSTKEIWLYGLEGDDEFRLNNESKRAMPLTLVGGKGSNTYNVIGGRNADIYDYKSHDVKNDTLGNASIIRTNVEKVHTYDYKKLKYQTISFTPWGVYDSDLGFYLGAYVSKTMYGFKRSPYSYRHRIGYSYLDGLMYQGMFPSLDEMKGFNIEAIFGIANDFHNFFGYGNQTNGFRDKSIDFNRVGIAKYSLEPSYYWKFDETNKFTAATTVELYKMDKPTDDRFINEVYGDDDPIFDTRVFTDFHLTYEINREFSTLLKSIDFSVTGGWNWDVKDMSRNFPYLKSRFAFNIACGDRLSLAMAVIGTALFTDDYEFYQAASVELRGFRESRFIGRQSLYQHTDLRYDLGHLKNPFTPVQYGVFVGADYGRVWYPGEDSQRWHTSYGGGWWLTLFKSYTGKFSYFGSKDGNRFSIGIGMGF</sequence>